<reference evidence="7 8" key="1">
    <citation type="submission" date="2020-07" db="EMBL/GenBank/DDBJ databases">
        <title>The complete genome of Paracoccus pantotrophus ACCC 10489.</title>
        <authorList>
            <person name="Si Y."/>
        </authorList>
    </citation>
    <scope>NUCLEOTIDE SEQUENCE [LARGE SCALE GENOMIC DNA]</scope>
    <source>
        <strain evidence="7 8">ACCC10489</strain>
    </source>
</reference>
<dbReference type="EMBL" id="CP058689">
    <property type="protein sequence ID" value="QLH13163.1"/>
    <property type="molecule type" value="Genomic_DNA"/>
</dbReference>
<comment type="catalytic activity">
    <reaction evidence="5">
        <text>L-allo-threonine = acetaldehyde + glycine</text>
        <dbReference type="Rhea" id="RHEA:26209"/>
        <dbReference type="ChEBI" id="CHEBI:15343"/>
        <dbReference type="ChEBI" id="CHEBI:57305"/>
        <dbReference type="ChEBI" id="CHEBI:58585"/>
        <dbReference type="EC" id="4.1.2.48"/>
    </reaction>
</comment>
<dbReference type="Pfam" id="PF01212">
    <property type="entry name" value="Beta_elim_lyase"/>
    <property type="match status" value="1"/>
</dbReference>
<protein>
    <recommendedName>
        <fullName evidence="5">L-threonine aldolase</fullName>
        <ecNumber evidence="5">4.1.2.48</ecNumber>
    </recommendedName>
</protein>
<dbReference type="SUPFAM" id="SSF53383">
    <property type="entry name" value="PLP-dependent transferases"/>
    <property type="match status" value="1"/>
</dbReference>
<keyword evidence="4 5" id="KW-0663">Pyridoxal phosphate</keyword>
<dbReference type="InterPro" id="IPR015424">
    <property type="entry name" value="PyrdxlP-dep_Trfase"/>
</dbReference>
<evidence type="ECO:0000313" key="7">
    <source>
        <dbReference type="EMBL" id="QLH13163.1"/>
    </source>
</evidence>
<dbReference type="Gene3D" id="3.90.1150.10">
    <property type="entry name" value="Aspartate Aminotransferase, domain 1"/>
    <property type="match status" value="1"/>
</dbReference>
<feature type="domain" description="Aromatic amino acid beta-eliminating lyase/threonine aldolase" evidence="6">
    <location>
        <begin position="3"/>
        <end position="293"/>
    </location>
</feature>
<comment type="similarity">
    <text evidence="2 5">Belongs to the threonine aldolase family.</text>
</comment>
<gene>
    <name evidence="7" type="ORF">HYQ43_02355</name>
</gene>
<evidence type="ECO:0000256" key="4">
    <source>
        <dbReference type="ARBA" id="ARBA00022898"/>
    </source>
</evidence>
<dbReference type="InterPro" id="IPR015421">
    <property type="entry name" value="PyrdxlP-dep_Trfase_major"/>
</dbReference>
<dbReference type="RefSeq" id="WP_024845650.1">
    <property type="nucleotide sequence ID" value="NZ_CP038206.1"/>
</dbReference>
<comment type="catalytic activity">
    <reaction evidence="5">
        <text>L-threonine = acetaldehyde + glycine</text>
        <dbReference type="Rhea" id="RHEA:19625"/>
        <dbReference type="ChEBI" id="CHEBI:15343"/>
        <dbReference type="ChEBI" id="CHEBI:57305"/>
        <dbReference type="ChEBI" id="CHEBI:57926"/>
        <dbReference type="EC" id="4.1.2.48"/>
    </reaction>
</comment>
<dbReference type="Proteomes" id="UP000509322">
    <property type="component" value="Chromosome 1"/>
</dbReference>
<dbReference type="AlphaFoldDB" id="A0A7H9BQ54"/>
<evidence type="ECO:0000256" key="1">
    <source>
        <dbReference type="ARBA" id="ARBA00001933"/>
    </source>
</evidence>
<evidence type="ECO:0000256" key="2">
    <source>
        <dbReference type="ARBA" id="ARBA00006966"/>
    </source>
</evidence>
<dbReference type="GO" id="GO:0004793">
    <property type="term" value="F:threonine aldolase activity"/>
    <property type="evidence" value="ECO:0007669"/>
    <property type="project" value="UniProtKB-UniRule"/>
</dbReference>
<dbReference type="InterPro" id="IPR026273">
    <property type="entry name" value="Low_specificity_L-TA_bact"/>
</dbReference>
<dbReference type="PANTHER" id="PTHR48097">
    <property type="entry name" value="L-THREONINE ALDOLASE-RELATED"/>
    <property type="match status" value="1"/>
</dbReference>
<dbReference type="InterPro" id="IPR001597">
    <property type="entry name" value="ArAA_b-elim_lyase/Thr_aldolase"/>
</dbReference>
<evidence type="ECO:0000259" key="6">
    <source>
        <dbReference type="Pfam" id="PF01212"/>
    </source>
</evidence>
<evidence type="ECO:0000256" key="3">
    <source>
        <dbReference type="ARBA" id="ARBA00011881"/>
    </source>
</evidence>
<sequence length="360" mass="37954">MSFASDNAGGVHPRIMAALAAANQGHVPAYGEDSITRAAQDRLRELFDAPEAAVHFVASGTAANALSLSLLAPGWGKVFCHADAHVQTSETGAPEFFSGGAKLIPIPGAGGKIVPEALAEALVVHGRDSVHAGRNAALSLTNATEWGTVYRPDEVEALAAIARDAGLGLHMDGARFANALAGLDVAPADLSWRAGVDILSLGGTKDGCMGVEAVLIFDPAKSEEFQFRRKRAGALVSKHRYLAAQVLAWLEGDLWLQLARHANAMAHELALGLARLPGVRIDQRVESNAVFATIPADLHRRACAGGLCYHLWPHTQQPAEDEPVGIRLVCGWDTRLEDVTGALQALAEPKPLRAEPQALG</sequence>
<dbReference type="InterPro" id="IPR015422">
    <property type="entry name" value="PyrdxlP-dep_Trfase_small"/>
</dbReference>
<name>A0A7H9BQ54_PARPN</name>
<comment type="function">
    <text evidence="5">Catalyzes the cleavage of L-allo-threonine and L-threonine to glycine and acetaldehyde.</text>
</comment>
<comment type="cofactor">
    <cofactor evidence="1 5">
        <name>pyridoxal 5'-phosphate</name>
        <dbReference type="ChEBI" id="CHEBI:597326"/>
    </cofactor>
</comment>
<dbReference type="GO" id="GO:0006567">
    <property type="term" value="P:L-threonine catabolic process"/>
    <property type="evidence" value="ECO:0007669"/>
    <property type="project" value="UniProtKB-UniRule"/>
</dbReference>
<keyword evidence="5" id="KW-0456">Lyase</keyword>
<dbReference type="EC" id="4.1.2.48" evidence="5"/>
<dbReference type="Gene3D" id="3.40.640.10">
    <property type="entry name" value="Type I PLP-dependent aspartate aminotransferase-like (Major domain)"/>
    <property type="match status" value="1"/>
</dbReference>
<evidence type="ECO:0000256" key="5">
    <source>
        <dbReference type="PIRNR" id="PIRNR038940"/>
    </source>
</evidence>
<dbReference type="PIRSF" id="PIRSF038940">
    <property type="entry name" value="Low_specificity_LTA"/>
    <property type="match status" value="1"/>
</dbReference>
<comment type="subunit">
    <text evidence="3">Homotetramer.</text>
</comment>
<evidence type="ECO:0000313" key="8">
    <source>
        <dbReference type="Proteomes" id="UP000509322"/>
    </source>
</evidence>
<proteinExistence type="inferred from homology"/>
<dbReference type="PANTHER" id="PTHR48097:SF5">
    <property type="entry name" value="LOW SPECIFICITY L-THREONINE ALDOLASE"/>
    <property type="match status" value="1"/>
</dbReference>
<organism evidence="7 8">
    <name type="scientific">Paracoccus pantotrophus</name>
    <name type="common">Thiosphaera pantotropha</name>
    <dbReference type="NCBI Taxonomy" id="82367"/>
    <lineage>
        <taxon>Bacteria</taxon>
        <taxon>Pseudomonadati</taxon>
        <taxon>Pseudomonadota</taxon>
        <taxon>Alphaproteobacteria</taxon>
        <taxon>Rhodobacterales</taxon>
        <taxon>Paracoccaceae</taxon>
        <taxon>Paracoccus</taxon>
    </lineage>
</organism>
<accession>A0A7H9BQ54</accession>